<evidence type="ECO:0000259" key="5">
    <source>
        <dbReference type="PROSITE" id="PS50850"/>
    </source>
</evidence>
<feature type="domain" description="Major facilitator superfamily (MFS) profile" evidence="5">
    <location>
        <begin position="15"/>
        <end position="394"/>
    </location>
</feature>
<feature type="transmembrane region" description="Helical" evidence="4">
    <location>
        <begin position="347"/>
        <end position="368"/>
    </location>
</feature>
<dbReference type="Pfam" id="PF07690">
    <property type="entry name" value="MFS_1"/>
    <property type="match status" value="1"/>
</dbReference>
<evidence type="ECO:0000256" key="1">
    <source>
        <dbReference type="ARBA" id="ARBA00022692"/>
    </source>
</evidence>
<comment type="caution">
    <text evidence="6">The sequence shown here is derived from an EMBL/GenBank/DDBJ whole genome shotgun (WGS) entry which is preliminary data.</text>
</comment>
<proteinExistence type="predicted"/>
<feature type="transmembrane region" description="Helical" evidence="4">
    <location>
        <begin position="374"/>
        <end position="395"/>
    </location>
</feature>
<dbReference type="PANTHER" id="PTHR42910:SF1">
    <property type="entry name" value="MAJOR FACILITATOR SUPERFAMILY (MFS) PROFILE DOMAIN-CONTAINING PROTEIN"/>
    <property type="match status" value="1"/>
</dbReference>
<evidence type="ECO:0000256" key="4">
    <source>
        <dbReference type="SAM" id="Phobius"/>
    </source>
</evidence>
<organism evidence="6 7">
    <name type="scientific">Bdellovibrio bacteriovorus</name>
    <dbReference type="NCBI Taxonomy" id="959"/>
    <lineage>
        <taxon>Bacteria</taxon>
        <taxon>Pseudomonadati</taxon>
        <taxon>Bdellovibrionota</taxon>
        <taxon>Bdellovibrionia</taxon>
        <taxon>Bdellovibrionales</taxon>
        <taxon>Pseudobdellovibrionaceae</taxon>
        <taxon>Bdellovibrio</taxon>
    </lineage>
</organism>
<dbReference type="RefSeq" id="WP_063209361.1">
    <property type="nucleotide sequence ID" value="NZ_LUKD01000008.1"/>
</dbReference>
<evidence type="ECO:0000256" key="3">
    <source>
        <dbReference type="ARBA" id="ARBA00023136"/>
    </source>
</evidence>
<dbReference type="InterPro" id="IPR020846">
    <property type="entry name" value="MFS_dom"/>
</dbReference>
<dbReference type="PANTHER" id="PTHR42910">
    <property type="entry name" value="TRANSPORTER SCO4007-RELATED"/>
    <property type="match status" value="1"/>
</dbReference>
<feature type="transmembrane region" description="Helical" evidence="4">
    <location>
        <begin position="51"/>
        <end position="69"/>
    </location>
</feature>
<dbReference type="Gene3D" id="1.20.1250.20">
    <property type="entry name" value="MFS general substrate transporter like domains"/>
    <property type="match status" value="1"/>
</dbReference>
<feature type="transmembrane region" description="Helical" evidence="4">
    <location>
        <begin position="138"/>
        <end position="156"/>
    </location>
</feature>
<dbReference type="AlphaFoldDB" id="A0A162FZY3"/>
<feature type="transmembrane region" description="Helical" evidence="4">
    <location>
        <begin position="168"/>
        <end position="188"/>
    </location>
</feature>
<feature type="transmembrane region" description="Helical" evidence="4">
    <location>
        <begin position="248"/>
        <end position="270"/>
    </location>
</feature>
<dbReference type="PROSITE" id="PS50850">
    <property type="entry name" value="MFS"/>
    <property type="match status" value="1"/>
</dbReference>
<protein>
    <submittedName>
        <fullName evidence="6">MFS transporter</fullName>
    </submittedName>
</protein>
<evidence type="ECO:0000313" key="7">
    <source>
        <dbReference type="Proteomes" id="UP000075799"/>
    </source>
</evidence>
<feature type="transmembrane region" description="Helical" evidence="4">
    <location>
        <begin position="306"/>
        <end position="327"/>
    </location>
</feature>
<dbReference type="EMBL" id="LUKD01000008">
    <property type="protein sequence ID" value="KYG62902.1"/>
    <property type="molecule type" value="Genomic_DNA"/>
</dbReference>
<feature type="transmembrane region" description="Helical" evidence="4">
    <location>
        <begin position="81"/>
        <end position="99"/>
    </location>
</feature>
<dbReference type="InterPro" id="IPR011701">
    <property type="entry name" value="MFS"/>
</dbReference>
<dbReference type="SUPFAM" id="SSF103473">
    <property type="entry name" value="MFS general substrate transporter"/>
    <property type="match status" value="1"/>
</dbReference>
<reference evidence="6 7" key="1">
    <citation type="submission" date="2016-03" db="EMBL/GenBank/DDBJ databases">
        <authorList>
            <person name="Ploux O."/>
        </authorList>
    </citation>
    <scope>NUCLEOTIDE SEQUENCE [LARGE SCALE GENOMIC DNA]</scope>
    <source>
        <strain evidence="6 7">EC13</strain>
    </source>
</reference>
<keyword evidence="2 4" id="KW-1133">Transmembrane helix</keyword>
<gene>
    <name evidence="6" type="ORF">AZI87_16680</name>
</gene>
<dbReference type="CDD" id="cd17324">
    <property type="entry name" value="MFS_NepI_like"/>
    <property type="match status" value="1"/>
</dbReference>
<dbReference type="Proteomes" id="UP000075799">
    <property type="component" value="Unassembled WGS sequence"/>
</dbReference>
<dbReference type="GO" id="GO:0022857">
    <property type="term" value="F:transmembrane transporter activity"/>
    <property type="evidence" value="ECO:0007669"/>
    <property type="project" value="InterPro"/>
</dbReference>
<dbReference type="InterPro" id="IPR036259">
    <property type="entry name" value="MFS_trans_sf"/>
</dbReference>
<keyword evidence="3 4" id="KW-0472">Membrane</keyword>
<feature type="transmembrane region" description="Helical" evidence="4">
    <location>
        <begin position="105"/>
        <end position="126"/>
    </location>
</feature>
<keyword evidence="1 4" id="KW-0812">Transmembrane</keyword>
<sequence length="403" mass="42709">MSSSASSSHSLSKSLILLLGLAVGVVAANLYYAQPLVGLISKALNLDPSLAGLVVTLTQVGYGLGVLMIVPLADILENRKLILTMILLTTVSLLGLAFATSLIPYFLAALAVGLGASTVQVIVPYAAHLAPEATRGRVVGSLMSGLMIGIMLSRPISSLLTDLFSWHAVFYFSAALMLLLGLALYKLLPERQPTNTGIRYSKLMASMGNLFAETPVLRRRAIYQAFMFGAFSLFWTTTPLLLVEEFHLSQTAIALFALAGVAGAVSAPLAGRMADKGFSRQATTVAMISASVSFLITHIFAPGSGWALAILVFAAILLDAGITANLVLGQRAIFSLSAELRGRLNGLYVATIFVGGAVGSYVGAWAYAHGGWMLTSWVGFLFPLLAFIYFGTEWLTGFQKVSQ</sequence>
<evidence type="ECO:0000256" key="2">
    <source>
        <dbReference type="ARBA" id="ARBA00022989"/>
    </source>
</evidence>
<name>A0A162FZY3_BDEBC</name>
<evidence type="ECO:0000313" key="6">
    <source>
        <dbReference type="EMBL" id="KYG62902.1"/>
    </source>
</evidence>
<dbReference type="OrthoDB" id="5291730at2"/>
<feature type="transmembrane region" description="Helical" evidence="4">
    <location>
        <begin position="221"/>
        <end position="242"/>
    </location>
</feature>
<accession>A0A162FZY3</accession>
<feature type="transmembrane region" description="Helical" evidence="4">
    <location>
        <begin position="282"/>
        <end position="300"/>
    </location>
</feature>